<dbReference type="CDD" id="cd05387">
    <property type="entry name" value="BY-kinase"/>
    <property type="match status" value="1"/>
</dbReference>
<dbReference type="PANTHER" id="PTHR32309:SF13">
    <property type="entry name" value="FERRIC ENTEROBACTIN TRANSPORT PROTEIN FEPE"/>
    <property type="match status" value="1"/>
</dbReference>
<comment type="catalytic activity">
    <reaction evidence="8">
        <text>L-tyrosyl-[protein] + ATP = O-phospho-L-tyrosyl-[protein] + ADP + H(+)</text>
        <dbReference type="Rhea" id="RHEA:10596"/>
        <dbReference type="Rhea" id="RHEA-COMP:10136"/>
        <dbReference type="Rhea" id="RHEA-COMP:20101"/>
        <dbReference type="ChEBI" id="CHEBI:15378"/>
        <dbReference type="ChEBI" id="CHEBI:30616"/>
        <dbReference type="ChEBI" id="CHEBI:46858"/>
        <dbReference type="ChEBI" id="CHEBI:61978"/>
        <dbReference type="ChEBI" id="CHEBI:456216"/>
        <dbReference type="EC" id="2.7.10.2"/>
    </reaction>
</comment>
<dbReference type="AlphaFoldDB" id="A0A4R1BMZ2"/>
<accession>A0A4R1BMZ2</accession>
<evidence type="ECO:0000259" key="9">
    <source>
        <dbReference type="Pfam" id="PF01656"/>
    </source>
</evidence>
<dbReference type="EMBL" id="SKBU01000009">
    <property type="protein sequence ID" value="TCJ18871.1"/>
    <property type="molecule type" value="Genomic_DNA"/>
</dbReference>
<evidence type="ECO:0000313" key="10">
    <source>
        <dbReference type="EMBL" id="TCJ18871.1"/>
    </source>
</evidence>
<keyword evidence="6" id="KW-0067">ATP-binding</keyword>
<dbReference type="RefSeq" id="WP_132689378.1">
    <property type="nucleotide sequence ID" value="NZ_SKBU01000009.1"/>
</dbReference>
<dbReference type="OrthoDB" id="9812433at2"/>
<evidence type="ECO:0000256" key="4">
    <source>
        <dbReference type="ARBA" id="ARBA00022741"/>
    </source>
</evidence>
<protein>
    <recommendedName>
        <fullName evidence="2">non-specific protein-tyrosine kinase</fullName>
        <ecNumber evidence="2">2.7.10.2</ecNumber>
    </recommendedName>
</protein>
<dbReference type="InterPro" id="IPR002586">
    <property type="entry name" value="CobQ/CobB/MinD/ParA_Nub-bd_dom"/>
</dbReference>
<keyword evidence="4" id="KW-0547">Nucleotide-binding</keyword>
<dbReference type="FunFam" id="3.40.50.300:FF:000527">
    <property type="entry name" value="Tyrosine-protein kinase etk"/>
    <property type="match status" value="1"/>
</dbReference>
<dbReference type="InterPro" id="IPR027417">
    <property type="entry name" value="P-loop_NTPase"/>
</dbReference>
<keyword evidence="11" id="KW-1185">Reference proteome</keyword>
<dbReference type="GO" id="GO:0042802">
    <property type="term" value="F:identical protein binding"/>
    <property type="evidence" value="ECO:0007669"/>
    <property type="project" value="UniProtKB-ARBA"/>
</dbReference>
<evidence type="ECO:0000256" key="5">
    <source>
        <dbReference type="ARBA" id="ARBA00022777"/>
    </source>
</evidence>
<evidence type="ECO:0000256" key="7">
    <source>
        <dbReference type="ARBA" id="ARBA00023137"/>
    </source>
</evidence>
<organism evidence="10 11">
    <name type="scientific">Rubrobacter taiwanensis</name>
    <dbReference type="NCBI Taxonomy" id="185139"/>
    <lineage>
        <taxon>Bacteria</taxon>
        <taxon>Bacillati</taxon>
        <taxon>Actinomycetota</taxon>
        <taxon>Rubrobacteria</taxon>
        <taxon>Rubrobacterales</taxon>
        <taxon>Rubrobacteraceae</taxon>
        <taxon>Rubrobacter</taxon>
    </lineage>
</organism>
<dbReference type="InterPro" id="IPR005702">
    <property type="entry name" value="Wzc-like_C"/>
</dbReference>
<dbReference type="SUPFAM" id="SSF52540">
    <property type="entry name" value="P-loop containing nucleoside triphosphate hydrolases"/>
    <property type="match status" value="1"/>
</dbReference>
<evidence type="ECO:0000256" key="8">
    <source>
        <dbReference type="ARBA" id="ARBA00051245"/>
    </source>
</evidence>
<gene>
    <name evidence="10" type="ORF">E0L93_05055</name>
</gene>
<evidence type="ECO:0000256" key="2">
    <source>
        <dbReference type="ARBA" id="ARBA00011903"/>
    </source>
</evidence>
<feature type="domain" description="CobQ/CobB/MinD/ParA nucleotide binding" evidence="9">
    <location>
        <begin position="54"/>
        <end position="224"/>
    </location>
</feature>
<proteinExistence type="inferred from homology"/>
<dbReference type="PANTHER" id="PTHR32309">
    <property type="entry name" value="TYROSINE-PROTEIN KINASE"/>
    <property type="match status" value="1"/>
</dbReference>
<dbReference type="Gene3D" id="3.40.50.300">
    <property type="entry name" value="P-loop containing nucleotide triphosphate hydrolases"/>
    <property type="match status" value="1"/>
</dbReference>
<reference evidence="10 11" key="1">
    <citation type="submission" date="2019-03" db="EMBL/GenBank/DDBJ databases">
        <title>Whole genome sequence of a novel Rubrobacter taiwanensis strain, isolated from Yellowstone National Park.</title>
        <authorList>
            <person name="Freed S."/>
            <person name="Ramaley R.F."/>
            <person name="Kyndt J.A."/>
        </authorList>
    </citation>
    <scope>NUCLEOTIDE SEQUENCE [LARGE SCALE GENOMIC DNA]</scope>
    <source>
        <strain evidence="10 11">Yellowstone</strain>
    </source>
</reference>
<evidence type="ECO:0000256" key="3">
    <source>
        <dbReference type="ARBA" id="ARBA00022679"/>
    </source>
</evidence>
<keyword evidence="7" id="KW-0829">Tyrosine-protein kinase</keyword>
<evidence type="ECO:0000313" key="11">
    <source>
        <dbReference type="Proteomes" id="UP000295244"/>
    </source>
</evidence>
<dbReference type="NCBIfam" id="TIGR01007">
    <property type="entry name" value="eps_fam"/>
    <property type="match status" value="1"/>
</dbReference>
<dbReference type="GO" id="GO:0005524">
    <property type="term" value="F:ATP binding"/>
    <property type="evidence" value="ECO:0007669"/>
    <property type="project" value="UniProtKB-KW"/>
</dbReference>
<dbReference type="Proteomes" id="UP000295244">
    <property type="component" value="Unassembled WGS sequence"/>
</dbReference>
<dbReference type="GO" id="GO:0004715">
    <property type="term" value="F:non-membrane spanning protein tyrosine kinase activity"/>
    <property type="evidence" value="ECO:0007669"/>
    <property type="project" value="UniProtKB-EC"/>
</dbReference>
<dbReference type="Pfam" id="PF01656">
    <property type="entry name" value="CbiA"/>
    <property type="match status" value="1"/>
</dbReference>
<comment type="similarity">
    <text evidence="1">Belongs to the CpsD/CapB family.</text>
</comment>
<keyword evidence="5 10" id="KW-0418">Kinase</keyword>
<evidence type="ECO:0000256" key="6">
    <source>
        <dbReference type="ARBA" id="ARBA00022840"/>
    </source>
</evidence>
<keyword evidence="3 10" id="KW-0808">Transferase</keyword>
<dbReference type="EC" id="2.7.10.2" evidence="2"/>
<name>A0A4R1BMZ2_9ACTN</name>
<comment type="caution">
    <text evidence="10">The sequence shown here is derived from an EMBL/GenBank/DDBJ whole genome shotgun (WGS) entry which is preliminary data.</text>
</comment>
<sequence length="239" mass="25964">MIISRRKKRSEREEDLSGRLVTILDPEGPAAEAYRTLRTNLLYALVDDPLKVVTFTSPGPGEGKSTTCANLGVVLAQANKNTLILDCDFRRPVMHRFFGLRNVWGVVDVLVGKRSLPDTMQEVLVGLNVLTCGPIPPNPAELLSSQRFAEFVARVRAEFDYVLIDAPPVGLVSDPVVISTQGDGVMLVLDAHSTGKGALRKSLHSLEAVGANIIGTVMNNVRGGKGGYYRYGYGGYTYK</sequence>
<dbReference type="GO" id="GO:0005886">
    <property type="term" value="C:plasma membrane"/>
    <property type="evidence" value="ECO:0007669"/>
    <property type="project" value="UniProtKB-ARBA"/>
</dbReference>
<dbReference type="InterPro" id="IPR050445">
    <property type="entry name" value="Bact_polysacc_biosynth/exp"/>
</dbReference>
<evidence type="ECO:0000256" key="1">
    <source>
        <dbReference type="ARBA" id="ARBA00007316"/>
    </source>
</evidence>